<feature type="signal peptide" evidence="1">
    <location>
        <begin position="1"/>
        <end position="19"/>
    </location>
</feature>
<dbReference type="EMBL" id="JBAWTH010000129">
    <property type="protein sequence ID" value="KAL2275629.1"/>
    <property type="molecule type" value="Genomic_DNA"/>
</dbReference>
<feature type="chain" id="PRO_5047049897" description="Secreted protein" evidence="1">
    <location>
        <begin position="20"/>
        <end position="207"/>
    </location>
</feature>
<protein>
    <recommendedName>
        <fullName evidence="4">Secreted protein</fullName>
    </recommendedName>
</protein>
<evidence type="ECO:0008006" key="4">
    <source>
        <dbReference type="Google" id="ProtNLM"/>
    </source>
</evidence>
<accession>A0ABR4DZQ0</accession>
<organism evidence="2 3">
    <name type="scientific">Diaporthe vaccinii</name>
    <dbReference type="NCBI Taxonomy" id="105482"/>
    <lineage>
        <taxon>Eukaryota</taxon>
        <taxon>Fungi</taxon>
        <taxon>Dikarya</taxon>
        <taxon>Ascomycota</taxon>
        <taxon>Pezizomycotina</taxon>
        <taxon>Sordariomycetes</taxon>
        <taxon>Sordariomycetidae</taxon>
        <taxon>Diaporthales</taxon>
        <taxon>Diaporthaceae</taxon>
        <taxon>Diaporthe</taxon>
        <taxon>Diaporthe eres species complex</taxon>
    </lineage>
</organism>
<keyword evidence="1" id="KW-0732">Signal</keyword>
<evidence type="ECO:0000313" key="2">
    <source>
        <dbReference type="EMBL" id="KAL2275629.1"/>
    </source>
</evidence>
<reference evidence="2 3" key="1">
    <citation type="submission" date="2024-03" db="EMBL/GenBank/DDBJ databases">
        <title>A high-quality draft genome sequence of Diaporthe vaccinii, a causative agent of upright dieback and viscid rot disease in cranberry plants.</title>
        <authorList>
            <person name="Sarrasin M."/>
            <person name="Lang B.F."/>
            <person name="Burger G."/>
        </authorList>
    </citation>
    <scope>NUCLEOTIDE SEQUENCE [LARGE SCALE GENOMIC DNA]</scope>
    <source>
        <strain evidence="2 3">IS7</strain>
    </source>
</reference>
<gene>
    <name evidence="2" type="ORF">FJTKL_01696</name>
</gene>
<comment type="caution">
    <text evidence="2">The sequence shown here is derived from an EMBL/GenBank/DDBJ whole genome shotgun (WGS) entry which is preliminary data.</text>
</comment>
<dbReference type="PANTHER" id="PTHR35605">
    <property type="entry name" value="ECP2 EFFECTOR PROTEIN DOMAIN-CONTAINING PROTEIN-RELATED"/>
    <property type="match status" value="1"/>
</dbReference>
<name>A0ABR4DZQ0_9PEZI</name>
<keyword evidence="3" id="KW-1185">Reference proteome</keyword>
<dbReference type="PANTHER" id="PTHR35605:SF1">
    <property type="entry name" value="ECP2 EFFECTOR PROTEIN DOMAIN-CONTAINING PROTEIN-RELATED"/>
    <property type="match status" value="1"/>
</dbReference>
<evidence type="ECO:0000256" key="1">
    <source>
        <dbReference type="SAM" id="SignalP"/>
    </source>
</evidence>
<sequence length="207" mass="22053">MKYIKLIIAALMGNSFSLAAPTRAEDTIRGLPGNYTMVDIQWEVPISADRTDTVTGTIEDVIRHLEFVAPDILDSQHVPTPGLEPTSVPVPFDGALVKTPDPSKVSCDPYGAGGTKDNYSDGIRYLKTVPGKPTNGGKSCGRVSCSYGAAIWWCNGNANNFTLDSYSMIADGAQTVIDRCPANSVGQVNGQSEYDDGWSVLLVGNSC</sequence>
<proteinExistence type="predicted"/>
<evidence type="ECO:0000313" key="3">
    <source>
        <dbReference type="Proteomes" id="UP001600888"/>
    </source>
</evidence>
<dbReference type="Proteomes" id="UP001600888">
    <property type="component" value="Unassembled WGS sequence"/>
</dbReference>